<dbReference type="FunFam" id="3.40.50.300:FF:001091">
    <property type="entry name" value="Probable disease resistance protein At1g61300"/>
    <property type="match status" value="1"/>
</dbReference>
<evidence type="ECO:0000256" key="4">
    <source>
        <dbReference type="ARBA" id="ARBA00008894"/>
    </source>
</evidence>
<name>G8E840_SOLLC</name>
<dbReference type="InterPro" id="IPR036388">
    <property type="entry name" value="WH-like_DNA-bd_sf"/>
</dbReference>
<evidence type="ECO:0000256" key="3">
    <source>
        <dbReference type="ARBA" id="ARBA00004496"/>
    </source>
</evidence>
<comment type="subcellular location">
    <subcellularLocation>
        <location evidence="2">Cell membrane</location>
        <topology evidence="2">Peripheral membrane protein</topology>
        <orientation evidence="2">Cytoplasmic side</orientation>
    </subcellularLocation>
    <subcellularLocation>
        <location evidence="3">Cytoplasm</location>
    </subcellularLocation>
</comment>
<dbReference type="Pfam" id="PF00931">
    <property type="entry name" value="NB-ARC"/>
    <property type="match status" value="1"/>
</dbReference>
<dbReference type="OrthoDB" id="1478287at2759"/>
<dbReference type="SUPFAM" id="SSF52540">
    <property type="entry name" value="P-loop containing nucleoside triphosphate hydrolases"/>
    <property type="match status" value="1"/>
</dbReference>
<dbReference type="InterPro" id="IPR055414">
    <property type="entry name" value="LRR_R13L4/SHOC2-like"/>
</dbReference>
<keyword evidence="12" id="KW-0067">ATP-binding</keyword>
<evidence type="ECO:0000259" key="17">
    <source>
        <dbReference type="Pfam" id="PF23598"/>
    </source>
</evidence>
<evidence type="ECO:0000259" key="16">
    <source>
        <dbReference type="Pfam" id="PF23559"/>
    </source>
</evidence>
<keyword evidence="8" id="KW-0381">Hypersensitive response</keyword>
<keyword evidence="7" id="KW-0433">Leucine-rich repeat</keyword>
<dbReference type="PANTHER" id="PTHR23155">
    <property type="entry name" value="DISEASE RESISTANCE PROTEIN RP"/>
    <property type="match status" value="1"/>
</dbReference>
<evidence type="ECO:0000256" key="6">
    <source>
        <dbReference type="ARBA" id="ARBA00022490"/>
    </source>
</evidence>
<dbReference type="PRINTS" id="PR00364">
    <property type="entry name" value="DISEASERSIST"/>
</dbReference>
<dbReference type="GO" id="GO:0005737">
    <property type="term" value="C:cytoplasm"/>
    <property type="evidence" value="ECO:0007669"/>
    <property type="project" value="UniProtKB-SubCell"/>
</dbReference>
<dbReference type="InterPro" id="IPR027417">
    <property type="entry name" value="P-loop_NTPase"/>
</dbReference>
<keyword evidence="6" id="KW-0963">Cytoplasm</keyword>
<evidence type="ECO:0000256" key="13">
    <source>
        <dbReference type="ARBA" id="ARBA00023054"/>
    </source>
</evidence>
<feature type="domain" description="Disease resistance R13L4/SHOC-2-like LRR" evidence="17">
    <location>
        <begin position="558"/>
        <end position="856"/>
    </location>
</feature>
<evidence type="ECO:0000259" key="15">
    <source>
        <dbReference type="Pfam" id="PF00931"/>
    </source>
</evidence>
<evidence type="ECO:0000256" key="14">
    <source>
        <dbReference type="ARBA" id="ARBA00023136"/>
    </source>
</evidence>
<comment type="function">
    <text evidence="1">Confers resistance to late blight (Phytophthora infestans) races carrying the avirulence gene Avr1. Resistance proteins guard the plant against pathogens that contain an appropriate avirulence protein via an indirect interaction with this avirulence protein. That triggers a defense system including the hypersensitive response, which restricts the pathogen growth.</text>
</comment>
<dbReference type="Gene3D" id="1.20.5.4130">
    <property type="match status" value="1"/>
</dbReference>
<dbReference type="GO" id="GO:0005524">
    <property type="term" value="F:ATP binding"/>
    <property type="evidence" value="ECO:0007669"/>
    <property type="project" value="UniProtKB-KW"/>
</dbReference>
<dbReference type="Gene3D" id="3.80.10.10">
    <property type="entry name" value="Ribonuclease Inhibitor"/>
    <property type="match status" value="1"/>
</dbReference>
<dbReference type="Gene3D" id="1.10.8.430">
    <property type="entry name" value="Helical domain of apoptotic protease-activating factors"/>
    <property type="match status" value="1"/>
</dbReference>
<keyword evidence="5" id="KW-1003">Cell membrane</keyword>
<evidence type="ECO:0000256" key="7">
    <source>
        <dbReference type="ARBA" id="ARBA00022614"/>
    </source>
</evidence>
<evidence type="ECO:0000256" key="10">
    <source>
        <dbReference type="ARBA" id="ARBA00022741"/>
    </source>
</evidence>
<dbReference type="AlphaFoldDB" id="G8E840"/>
<dbReference type="SUPFAM" id="SSF52058">
    <property type="entry name" value="L domain-like"/>
    <property type="match status" value="1"/>
</dbReference>
<accession>G8E840</accession>
<keyword evidence="14" id="KW-0472">Membrane</keyword>
<evidence type="ECO:0000256" key="2">
    <source>
        <dbReference type="ARBA" id="ARBA00004413"/>
    </source>
</evidence>
<feature type="domain" description="Disease resistance protein winged helix" evidence="16">
    <location>
        <begin position="423"/>
        <end position="492"/>
    </location>
</feature>
<dbReference type="InterPro" id="IPR002182">
    <property type="entry name" value="NB-ARC"/>
</dbReference>
<keyword evidence="11" id="KW-0611">Plant defense</keyword>
<evidence type="ECO:0000256" key="8">
    <source>
        <dbReference type="ARBA" id="ARBA00022667"/>
    </source>
</evidence>
<dbReference type="SMR" id="G8E840"/>
<dbReference type="GO" id="GO:0009626">
    <property type="term" value="P:plant-type hypersensitive response"/>
    <property type="evidence" value="ECO:0007669"/>
    <property type="project" value="UniProtKB-KW"/>
</dbReference>
<evidence type="ECO:0000256" key="9">
    <source>
        <dbReference type="ARBA" id="ARBA00022737"/>
    </source>
</evidence>
<keyword evidence="9" id="KW-0677">Repeat</keyword>
<keyword evidence="10" id="KW-0547">Nucleotide-binding</keyword>
<keyword evidence="13" id="KW-0175">Coiled coil</keyword>
<dbReference type="ExpressionAtlas" id="G8E840">
    <property type="expression patterns" value="baseline and differential"/>
</dbReference>
<dbReference type="FunFam" id="1.10.10.10:FF:000322">
    <property type="entry name" value="Probable disease resistance protein At1g63360"/>
    <property type="match status" value="1"/>
</dbReference>
<comment type="similarity">
    <text evidence="4">Belongs to the disease resistance NB-LRR family.</text>
</comment>
<dbReference type="InterPro" id="IPR058922">
    <property type="entry name" value="WHD_DRP"/>
</dbReference>
<protein>
    <submittedName>
        <fullName evidence="18">Uncharacterized protein Rx4</fullName>
    </submittedName>
</protein>
<dbReference type="EMBL" id="JF743043">
    <property type="protein sequence ID" value="AET22503.1"/>
    <property type="molecule type" value="Genomic_DNA"/>
</dbReference>
<dbReference type="Pfam" id="PF23598">
    <property type="entry name" value="LRR_14"/>
    <property type="match status" value="1"/>
</dbReference>
<evidence type="ECO:0000256" key="11">
    <source>
        <dbReference type="ARBA" id="ARBA00022821"/>
    </source>
</evidence>
<gene>
    <name evidence="18" type="primary">Rx4</name>
</gene>
<dbReference type="InterPro" id="IPR042197">
    <property type="entry name" value="Apaf_helical"/>
</dbReference>
<dbReference type="Gene3D" id="3.40.50.300">
    <property type="entry name" value="P-loop containing nucleotide triphosphate hydrolases"/>
    <property type="match status" value="1"/>
</dbReference>
<evidence type="ECO:0000256" key="5">
    <source>
        <dbReference type="ARBA" id="ARBA00022475"/>
    </source>
</evidence>
<feature type="domain" description="NB-ARC" evidence="15">
    <location>
        <begin position="167"/>
        <end position="330"/>
    </location>
</feature>
<evidence type="ECO:0000313" key="18">
    <source>
        <dbReference type="EMBL" id="AET22503.1"/>
    </source>
</evidence>
<dbReference type="Pfam" id="PF23559">
    <property type="entry name" value="WHD_DRP"/>
    <property type="match status" value="1"/>
</dbReference>
<proteinExistence type="inferred from homology"/>
<dbReference type="GO" id="GO:0005886">
    <property type="term" value="C:plasma membrane"/>
    <property type="evidence" value="ECO:0007669"/>
    <property type="project" value="UniProtKB-SubCell"/>
</dbReference>
<sequence>MIYLLLSPTIQKILSDSLDMAYTEVTSLMQTLQRLMQLHPKSRKKTESLLQKVSLLQSFFDDSRKDHEDIKFLEGIIRDVSCKAEDIVEEIMFEYSSSSCLKKNATKFVGVHRLVFRKIDESAITSVYNDMCCIKGRSTPSSSRDVTQSLSSQKDHVVVGLYDDFLRIADKLTGYPDKLDVVVIFGMGGIGKTTLAKRIYHDKLIEEHFYVRAWITVSERYKVRNMLLDLLVCTSKVAFIMDEMENEELGERLYKSLKGQRYLIVMDDVWYTEAWDDVRRYFPNDNNGSRVMVTSRIMKVARYINPLNPPHQMRFLTVEESWKLLQKKIFGLDDPSCCCCDDEMERIGMEISKKCKGLPLAIVMVAGILSKESATASKWSDIAENIHSSFVTEESRPFLDILALSYNHLSRHLKACFLYMGAFPEDVEVPVWRLIRLWIAEGFIKLESPKTLEFVGQEYLQELIDRSLIIVSKRSYDNRVKTCSIHDILRNFCQEEAKQEKLLHVVRRLEPHFPQGVHRRLHFHSDIFAYSSYTYSNPYVRSFLSSKACSVLEDSYFGCIGFKLLRVLDVVNYSFYGFPIHVIKLVHLRYLALSINSELPRSISKLKSLQTLIIYWGTKEMRILPLELWKMPILRHIHVKGDVLLFGSPIDDHHSKRNFRVLENLQTLCTITISTINFSHRLIATLPNLKTLASNLVTGGNHDVDWLGSCLNNLHQMYSLETLKLLFNLPMKNPLPRNSIQRWNAFPPNLKNLTLSCSLLLWQDARVLGNLPNLEVLKLKYFSFQGPEWETDEEGFHRLKYLLVESRDLVVWKQASTDSYPFPALQHLVFRFCNKLKEIPYEIGDIPSLQVIELYSCSPYATRLARMIQQDQIDSGNSCLEVFIHPAR</sequence>
<dbReference type="GO" id="GO:0051607">
    <property type="term" value="P:defense response to virus"/>
    <property type="evidence" value="ECO:0007669"/>
    <property type="project" value="UniProtKB-ARBA"/>
</dbReference>
<dbReference type="InterPro" id="IPR032675">
    <property type="entry name" value="LRR_dom_sf"/>
</dbReference>
<dbReference type="Gene3D" id="1.10.10.10">
    <property type="entry name" value="Winged helix-like DNA-binding domain superfamily/Winged helix DNA-binding domain"/>
    <property type="match status" value="1"/>
</dbReference>
<evidence type="ECO:0000256" key="1">
    <source>
        <dbReference type="ARBA" id="ARBA00002074"/>
    </source>
</evidence>
<dbReference type="PANTHER" id="PTHR23155:SF1152">
    <property type="entry name" value="AAA+ ATPASE DOMAIN-CONTAINING PROTEIN"/>
    <property type="match status" value="1"/>
</dbReference>
<organism evidence="18">
    <name type="scientific">Solanum lycopersicum</name>
    <name type="common">Tomato</name>
    <name type="synonym">Lycopersicon esculentum</name>
    <dbReference type="NCBI Taxonomy" id="4081"/>
    <lineage>
        <taxon>Eukaryota</taxon>
        <taxon>Viridiplantae</taxon>
        <taxon>Streptophyta</taxon>
        <taxon>Embryophyta</taxon>
        <taxon>Tracheophyta</taxon>
        <taxon>Spermatophyta</taxon>
        <taxon>Magnoliopsida</taxon>
        <taxon>eudicotyledons</taxon>
        <taxon>Gunneridae</taxon>
        <taxon>Pentapetalae</taxon>
        <taxon>asterids</taxon>
        <taxon>lamiids</taxon>
        <taxon>Solanales</taxon>
        <taxon>Solanaceae</taxon>
        <taxon>Solanoideae</taxon>
        <taxon>Solaneae</taxon>
        <taxon>Solanum</taxon>
        <taxon>Solanum subgen. Lycopersicon</taxon>
    </lineage>
</organism>
<dbReference type="GO" id="GO:0043531">
    <property type="term" value="F:ADP binding"/>
    <property type="evidence" value="ECO:0007669"/>
    <property type="project" value="InterPro"/>
</dbReference>
<reference evidence="18" key="1">
    <citation type="journal article" date="2012" name="Theor. Appl. Genet.">
        <title>Fine mapping and analysis of a candidate gene in tomato accession PI128216 conferring hypersensitive resistance to bacterial spot race T3.</title>
        <authorList>
            <person name="Pei C."/>
            <person name="Wang H."/>
            <person name="Zhang J."/>
            <person name="Wang Y."/>
            <person name="Francis D.M."/>
            <person name="Yang W."/>
        </authorList>
    </citation>
    <scope>NUCLEOTIDE SEQUENCE</scope>
</reference>
<evidence type="ECO:0000256" key="12">
    <source>
        <dbReference type="ARBA" id="ARBA00022840"/>
    </source>
</evidence>
<dbReference type="InterPro" id="IPR044974">
    <property type="entry name" value="Disease_R_plants"/>
</dbReference>